<evidence type="ECO:0000256" key="1">
    <source>
        <dbReference type="ARBA" id="ARBA00022679"/>
    </source>
</evidence>
<feature type="compositionally biased region" description="Polar residues" evidence="3">
    <location>
        <begin position="124"/>
        <end position="136"/>
    </location>
</feature>
<evidence type="ECO:0000313" key="5">
    <source>
        <dbReference type="EMBL" id="EER36812.1"/>
    </source>
</evidence>
<dbReference type="PANTHER" id="PTHR42919">
    <property type="entry name" value="N-ALPHA-ACETYLTRANSFERASE"/>
    <property type="match status" value="1"/>
</dbReference>
<dbReference type="GO" id="GO:0007064">
    <property type="term" value="P:mitotic sister chromatid cohesion"/>
    <property type="evidence" value="ECO:0007669"/>
    <property type="project" value="TreeGrafter"/>
</dbReference>
<organism evidence="5 6">
    <name type="scientific">Ajellomyces capsulatus (strain H143)</name>
    <name type="common">Darling's disease fungus</name>
    <name type="synonym">Histoplasma capsulatum</name>
    <dbReference type="NCBI Taxonomy" id="544712"/>
    <lineage>
        <taxon>Eukaryota</taxon>
        <taxon>Fungi</taxon>
        <taxon>Dikarya</taxon>
        <taxon>Ascomycota</taxon>
        <taxon>Pezizomycotina</taxon>
        <taxon>Eurotiomycetes</taxon>
        <taxon>Eurotiomycetidae</taxon>
        <taxon>Onygenales</taxon>
        <taxon>Ajellomycetaceae</taxon>
        <taxon>Histoplasma</taxon>
    </lineage>
</organism>
<evidence type="ECO:0000259" key="4">
    <source>
        <dbReference type="PROSITE" id="PS51186"/>
    </source>
</evidence>
<dbReference type="Gene3D" id="3.40.630.30">
    <property type="match status" value="1"/>
</dbReference>
<dbReference type="VEuPathDB" id="FungiDB:HCDG_08975"/>
<proteinExistence type="predicted"/>
<dbReference type="STRING" id="544712.C6HRZ4"/>
<reference evidence="6" key="1">
    <citation type="submission" date="2009-05" db="EMBL/GenBank/DDBJ databases">
        <title>The genome sequence of Ajellomyces capsulatus strain H143.</title>
        <authorList>
            <person name="Champion M."/>
            <person name="Cuomo C.A."/>
            <person name="Ma L.-J."/>
            <person name="Henn M.R."/>
            <person name="Sil A."/>
            <person name="Goldman B."/>
            <person name="Young S.K."/>
            <person name="Kodira C.D."/>
            <person name="Zeng Q."/>
            <person name="Koehrsen M."/>
            <person name="Alvarado L."/>
            <person name="Berlin A.M."/>
            <person name="Borenstein D."/>
            <person name="Chen Z."/>
            <person name="Engels R."/>
            <person name="Freedman E."/>
            <person name="Gellesch M."/>
            <person name="Goldberg J."/>
            <person name="Griggs A."/>
            <person name="Gujja S."/>
            <person name="Heiman D.I."/>
            <person name="Hepburn T.A."/>
            <person name="Howarth C."/>
            <person name="Jen D."/>
            <person name="Larson L."/>
            <person name="Lewis B."/>
            <person name="Mehta T."/>
            <person name="Park D."/>
            <person name="Pearson M."/>
            <person name="Roberts A."/>
            <person name="Saif S."/>
            <person name="Shea T.D."/>
            <person name="Shenoy N."/>
            <person name="Sisk P."/>
            <person name="Stolte C."/>
            <person name="Sykes S."/>
            <person name="Walk T."/>
            <person name="White J."/>
            <person name="Yandava C."/>
            <person name="Klein B."/>
            <person name="McEwen J.G."/>
            <person name="Puccia R."/>
            <person name="Goldman G.H."/>
            <person name="Felipe M.S."/>
            <person name="Nino-Vega G."/>
            <person name="San-Blas G."/>
            <person name="Taylor J.W."/>
            <person name="Mendoza L."/>
            <person name="Galagan J.E."/>
            <person name="Nusbaum C."/>
            <person name="Birren B.W."/>
        </authorList>
    </citation>
    <scope>NUCLEOTIDE SEQUENCE [LARGE SCALE GENOMIC DNA]</scope>
    <source>
        <strain evidence="6">H143</strain>
    </source>
</reference>
<gene>
    <name evidence="5" type="ORF">HCDG_08975</name>
</gene>
<evidence type="ECO:0000256" key="2">
    <source>
        <dbReference type="ARBA" id="ARBA00023315"/>
    </source>
</evidence>
<feature type="region of interest" description="Disordered" evidence="3">
    <location>
        <begin position="124"/>
        <end position="161"/>
    </location>
</feature>
<dbReference type="PANTHER" id="PTHR42919:SF8">
    <property type="entry name" value="N-ALPHA-ACETYLTRANSFERASE 50"/>
    <property type="match status" value="1"/>
</dbReference>
<feature type="domain" description="N-acetyltransferase" evidence="4">
    <location>
        <begin position="179"/>
        <end position="382"/>
    </location>
</feature>
<feature type="region of interest" description="Disordered" evidence="3">
    <location>
        <begin position="387"/>
        <end position="408"/>
    </location>
</feature>
<dbReference type="EMBL" id="GG692437">
    <property type="protein sequence ID" value="EER36812.1"/>
    <property type="molecule type" value="Genomic_DNA"/>
</dbReference>
<dbReference type="GO" id="GO:0031415">
    <property type="term" value="C:NatA complex"/>
    <property type="evidence" value="ECO:0007669"/>
    <property type="project" value="TreeGrafter"/>
</dbReference>
<name>C6HRZ4_AJECH</name>
<dbReference type="Proteomes" id="UP000002624">
    <property type="component" value="Unassembled WGS sequence"/>
</dbReference>
<dbReference type="PROSITE" id="PS51186">
    <property type="entry name" value="GNAT"/>
    <property type="match status" value="1"/>
</dbReference>
<dbReference type="eggNOG" id="KOG3138">
    <property type="taxonomic scope" value="Eukaryota"/>
</dbReference>
<dbReference type="OMA" id="VHEMNDE"/>
<protein>
    <submittedName>
        <fullName evidence="5">GNAT family acetyltransferase</fullName>
    </submittedName>
</protein>
<dbReference type="InterPro" id="IPR000182">
    <property type="entry name" value="GNAT_dom"/>
</dbReference>
<dbReference type="SUPFAM" id="SSF55729">
    <property type="entry name" value="Acyl-CoA N-acyltransferases (Nat)"/>
    <property type="match status" value="1"/>
</dbReference>
<evidence type="ECO:0000313" key="6">
    <source>
        <dbReference type="Proteomes" id="UP000002624"/>
    </source>
</evidence>
<dbReference type="AlphaFoldDB" id="C6HRZ4"/>
<sequence length="444" mass="49013">MYFFGGFPATPGHRQRQLKISETLGSKAYLSLLRYVTLAYMSGADLIYLISGTLFKPLDIRRPISGLFKLAIDFRETVHAYKTPPPSTHQSYGIALFCEGFSSPKPPLLPHSPRRLQQTTEPTITRPNVNKGSLFQKTPPAPPSLTSARIGKSRNTDPAFEPKPYASSLETIYTPHPNVTIEPVKTAHIPSLMRITGLLLPVRYPNSFYTATITDSIVASISRVAIYHDHPVTDITATTFPTTAKAPSLSSSDKVIGGIRCRLEPLPPPSELSVSCPLRQATNLYIQTLHLLSPYRGRGIAASLLDSLIYDSASPPGTPMRAVSGIVRHYNIQTVTAHVHETNEEALLWYLARGFTIQGGVVEGYYRRLKPGGAKIVSLKLAWEEDDEDTKPGSLNDAGCKDDEGDDDWEKVELDECDPTTAEKLEEYDTVNGEEYVRKRVKSA</sequence>
<dbReference type="InterPro" id="IPR051556">
    <property type="entry name" value="N-term/lysine_N-AcTrnsfr"/>
</dbReference>
<dbReference type="OrthoDB" id="47374at2759"/>
<dbReference type="InterPro" id="IPR016181">
    <property type="entry name" value="Acyl_CoA_acyltransferase"/>
</dbReference>
<dbReference type="GO" id="GO:0016747">
    <property type="term" value="F:acyltransferase activity, transferring groups other than amino-acyl groups"/>
    <property type="evidence" value="ECO:0007669"/>
    <property type="project" value="InterPro"/>
</dbReference>
<dbReference type="HOGENOM" id="CLU_050063_0_0_1"/>
<accession>C6HRZ4</accession>
<keyword evidence="1 5" id="KW-0808">Transferase</keyword>
<evidence type="ECO:0000256" key="3">
    <source>
        <dbReference type="SAM" id="MobiDB-lite"/>
    </source>
</evidence>
<keyword evidence="2" id="KW-0012">Acyltransferase</keyword>